<name>A0AA37SWT1_9ALTE</name>
<evidence type="ECO:0000313" key="2">
    <source>
        <dbReference type="EMBL" id="GLR69864.1"/>
    </source>
</evidence>
<gene>
    <name evidence="2" type="ORF">GCM10007852_07720</name>
</gene>
<sequence>MSPETFQQIESVALNFALVALFALMFFAVHDVMKKNNVPMIGRYVAYGVLGLGALGFVAKGLIQIFWMSSGV</sequence>
<dbReference type="Proteomes" id="UP001156601">
    <property type="component" value="Unassembled WGS sequence"/>
</dbReference>
<dbReference type="Pfam" id="PF10981">
    <property type="entry name" value="DUF2788"/>
    <property type="match status" value="1"/>
</dbReference>
<evidence type="ECO:0000256" key="1">
    <source>
        <dbReference type="SAM" id="Phobius"/>
    </source>
</evidence>
<dbReference type="InterPro" id="IPR021249">
    <property type="entry name" value="DUF2788"/>
</dbReference>
<keyword evidence="1" id="KW-0812">Transmembrane</keyword>
<keyword evidence="1" id="KW-0472">Membrane</keyword>
<reference evidence="2" key="2">
    <citation type="submission" date="2023-01" db="EMBL/GenBank/DDBJ databases">
        <title>Draft genome sequence of Agaribacter marinus strain NBRC 110023.</title>
        <authorList>
            <person name="Sun Q."/>
            <person name="Mori K."/>
        </authorList>
    </citation>
    <scope>NUCLEOTIDE SEQUENCE</scope>
    <source>
        <strain evidence="2">NBRC 110023</strain>
    </source>
</reference>
<dbReference type="RefSeq" id="WP_284216175.1">
    <property type="nucleotide sequence ID" value="NZ_BSOT01000005.1"/>
</dbReference>
<feature type="transmembrane region" description="Helical" evidence="1">
    <location>
        <begin position="44"/>
        <end position="67"/>
    </location>
</feature>
<proteinExistence type="predicted"/>
<feature type="transmembrane region" description="Helical" evidence="1">
    <location>
        <begin position="12"/>
        <end position="32"/>
    </location>
</feature>
<dbReference type="EMBL" id="BSOT01000005">
    <property type="protein sequence ID" value="GLR69864.1"/>
    <property type="molecule type" value="Genomic_DNA"/>
</dbReference>
<protein>
    <submittedName>
        <fullName evidence="2">Membrane protein</fullName>
    </submittedName>
</protein>
<reference evidence="2" key="1">
    <citation type="journal article" date="2014" name="Int. J. Syst. Evol. Microbiol.">
        <title>Complete genome sequence of Corynebacterium casei LMG S-19264T (=DSM 44701T), isolated from a smear-ripened cheese.</title>
        <authorList>
            <consortium name="US DOE Joint Genome Institute (JGI-PGF)"/>
            <person name="Walter F."/>
            <person name="Albersmeier A."/>
            <person name="Kalinowski J."/>
            <person name="Ruckert C."/>
        </authorList>
    </citation>
    <scope>NUCLEOTIDE SEQUENCE</scope>
    <source>
        <strain evidence="2">NBRC 110023</strain>
    </source>
</reference>
<organism evidence="2 3">
    <name type="scientific">Agaribacter marinus</name>
    <dbReference type="NCBI Taxonomy" id="1431249"/>
    <lineage>
        <taxon>Bacteria</taxon>
        <taxon>Pseudomonadati</taxon>
        <taxon>Pseudomonadota</taxon>
        <taxon>Gammaproteobacteria</taxon>
        <taxon>Alteromonadales</taxon>
        <taxon>Alteromonadaceae</taxon>
        <taxon>Agaribacter</taxon>
    </lineage>
</organism>
<keyword evidence="3" id="KW-1185">Reference proteome</keyword>
<comment type="caution">
    <text evidence="2">The sequence shown here is derived from an EMBL/GenBank/DDBJ whole genome shotgun (WGS) entry which is preliminary data.</text>
</comment>
<dbReference type="AlphaFoldDB" id="A0AA37SWT1"/>
<evidence type="ECO:0000313" key="3">
    <source>
        <dbReference type="Proteomes" id="UP001156601"/>
    </source>
</evidence>
<accession>A0AA37SWT1</accession>
<keyword evidence="1" id="KW-1133">Transmembrane helix</keyword>